<evidence type="ECO:0000313" key="9">
    <source>
        <dbReference type="EMBL" id="MBD3689107.1"/>
    </source>
</evidence>
<dbReference type="InterPro" id="IPR048466">
    <property type="entry name" value="DNA_pol3_delta-like_C"/>
</dbReference>
<dbReference type="Gene3D" id="1.20.272.10">
    <property type="match status" value="1"/>
</dbReference>
<keyword evidence="5" id="KW-0239">DNA-directed DNA polymerase</keyword>
<evidence type="ECO:0000256" key="4">
    <source>
        <dbReference type="ARBA" id="ARBA00022705"/>
    </source>
</evidence>
<accession>A0A8I0KR59</accession>
<gene>
    <name evidence="9" type="primary">holA</name>
    <name evidence="9" type="ORF">H8R10_02510</name>
</gene>
<proteinExistence type="inferred from homology"/>
<evidence type="ECO:0000313" key="10">
    <source>
        <dbReference type="Proteomes" id="UP000627538"/>
    </source>
</evidence>
<dbReference type="Pfam" id="PF21694">
    <property type="entry name" value="DNA_pol3_delta_C"/>
    <property type="match status" value="1"/>
</dbReference>
<keyword evidence="10" id="KW-1185">Reference proteome</keyword>
<evidence type="ECO:0000256" key="1">
    <source>
        <dbReference type="ARBA" id="ARBA00012417"/>
    </source>
</evidence>
<comment type="similarity">
    <text evidence="6">Belongs to the DNA polymerase HolA subunit family.</text>
</comment>
<evidence type="ECO:0000256" key="7">
    <source>
        <dbReference type="ARBA" id="ARBA00049244"/>
    </source>
</evidence>
<comment type="caution">
    <text evidence="9">The sequence shown here is derived from an EMBL/GenBank/DDBJ whole genome shotgun (WGS) entry which is preliminary data.</text>
</comment>
<evidence type="ECO:0000256" key="2">
    <source>
        <dbReference type="ARBA" id="ARBA00022679"/>
    </source>
</evidence>
<dbReference type="Gene3D" id="3.40.50.300">
    <property type="entry name" value="P-loop containing nucleotide triphosphate hydrolases"/>
    <property type="match status" value="1"/>
</dbReference>
<dbReference type="InterPro" id="IPR027417">
    <property type="entry name" value="P-loop_NTPase"/>
</dbReference>
<dbReference type="SUPFAM" id="SSF52540">
    <property type="entry name" value="P-loop containing nucleoside triphosphate hydrolases"/>
    <property type="match status" value="1"/>
</dbReference>
<dbReference type="Proteomes" id="UP000627538">
    <property type="component" value="Unassembled WGS sequence"/>
</dbReference>
<reference evidence="9 10" key="1">
    <citation type="submission" date="2020-08" db="EMBL/GenBank/DDBJ databases">
        <title>Winkia gen. nov., sp. nov., isolated from faeces of the Anser albifrons in China.</title>
        <authorList>
            <person name="Liu Q."/>
        </authorList>
    </citation>
    <scope>NUCLEOTIDE SEQUENCE [LARGE SCALE GENOMIC DNA]</scope>
    <source>
        <strain evidence="9 10">C62</strain>
    </source>
</reference>
<evidence type="ECO:0000256" key="5">
    <source>
        <dbReference type="ARBA" id="ARBA00022932"/>
    </source>
</evidence>
<dbReference type="InterPro" id="IPR005790">
    <property type="entry name" value="DNA_polIII_delta"/>
</dbReference>
<dbReference type="EMBL" id="JACRUO010000001">
    <property type="protein sequence ID" value="MBD3689107.1"/>
    <property type="molecule type" value="Genomic_DNA"/>
</dbReference>
<dbReference type="SUPFAM" id="SSF48019">
    <property type="entry name" value="post-AAA+ oligomerization domain-like"/>
    <property type="match status" value="1"/>
</dbReference>
<dbReference type="GO" id="GO:0003677">
    <property type="term" value="F:DNA binding"/>
    <property type="evidence" value="ECO:0007669"/>
    <property type="project" value="InterPro"/>
</dbReference>
<dbReference type="AlphaFoldDB" id="A0A8I0KR59"/>
<dbReference type="EC" id="2.7.7.7" evidence="1"/>
<keyword evidence="2 9" id="KW-0808">Transferase</keyword>
<dbReference type="RefSeq" id="WP_191071178.1">
    <property type="nucleotide sequence ID" value="NZ_CP060506.1"/>
</dbReference>
<comment type="catalytic activity">
    <reaction evidence="7">
        <text>DNA(n) + a 2'-deoxyribonucleoside 5'-triphosphate = DNA(n+1) + diphosphate</text>
        <dbReference type="Rhea" id="RHEA:22508"/>
        <dbReference type="Rhea" id="RHEA-COMP:17339"/>
        <dbReference type="Rhea" id="RHEA-COMP:17340"/>
        <dbReference type="ChEBI" id="CHEBI:33019"/>
        <dbReference type="ChEBI" id="CHEBI:61560"/>
        <dbReference type="ChEBI" id="CHEBI:173112"/>
        <dbReference type="EC" id="2.7.7.7"/>
    </reaction>
</comment>
<protein>
    <recommendedName>
        <fullName evidence="1">DNA-directed DNA polymerase</fullName>
        <ecNumber evidence="1">2.7.7.7</ecNumber>
    </recommendedName>
</protein>
<evidence type="ECO:0000259" key="8">
    <source>
        <dbReference type="Pfam" id="PF21694"/>
    </source>
</evidence>
<organism evidence="9 10">
    <name type="scientific">Nanchangia anserum</name>
    <dbReference type="NCBI Taxonomy" id="2692125"/>
    <lineage>
        <taxon>Bacteria</taxon>
        <taxon>Bacillati</taxon>
        <taxon>Actinomycetota</taxon>
        <taxon>Actinomycetes</taxon>
        <taxon>Actinomycetales</taxon>
        <taxon>Actinomycetaceae</taxon>
        <taxon>Nanchangia</taxon>
    </lineage>
</organism>
<dbReference type="GO" id="GO:0003887">
    <property type="term" value="F:DNA-directed DNA polymerase activity"/>
    <property type="evidence" value="ECO:0007669"/>
    <property type="project" value="UniProtKB-KW"/>
</dbReference>
<feature type="domain" description="DNA polymerase III delta subunit-like C-terminal" evidence="8">
    <location>
        <begin position="209"/>
        <end position="318"/>
    </location>
</feature>
<keyword evidence="4" id="KW-0235">DNA replication</keyword>
<evidence type="ECO:0000256" key="6">
    <source>
        <dbReference type="ARBA" id="ARBA00034754"/>
    </source>
</evidence>
<sequence length="334" mass="35660">MARKTALPGVPWDQARLAPIVLIRSSEDLLADRAVAALRAQAREEDPAVEITRIDAASYAAGQLSVYASPSLFGERRLIEIAQLESMNDHLLADLLDYIPDPVPDVWVVLRHNGGQRGKRVLDALSAARVAQVACPEVKWPRDKIALLMADAKRARRRLAPEAASALVDALGSDVSSMAAALNQLLADTEGTIGIEDVRRYHGGRVEATGFEVADAAVTGRAAEALTLTRHAVQTGAAPQLIIAALAIRLRTLAKVAGAAPASDARALGMSPTQLRKAREQVRGWSEEGLARAITAVAAGDEDTKGASRDPAFALERTVRRVVQAHGRRGPAWR</sequence>
<keyword evidence="3 9" id="KW-0548">Nucleotidyltransferase</keyword>
<dbReference type="NCBIfam" id="TIGR01128">
    <property type="entry name" value="holA"/>
    <property type="match status" value="1"/>
</dbReference>
<evidence type="ECO:0000256" key="3">
    <source>
        <dbReference type="ARBA" id="ARBA00022695"/>
    </source>
</evidence>
<dbReference type="InterPro" id="IPR008921">
    <property type="entry name" value="DNA_pol3_clamp-load_cplx_C"/>
</dbReference>
<dbReference type="PANTHER" id="PTHR34388:SF1">
    <property type="entry name" value="DNA POLYMERASE III SUBUNIT DELTA"/>
    <property type="match status" value="1"/>
</dbReference>
<name>A0A8I0KR59_9ACTO</name>
<dbReference type="GO" id="GO:0006261">
    <property type="term" value="P:DNA-templated DNA replication"/>
    <property type="evidence" value="ECO:0007669"/>
    <property type="project" value="TreeGrafter"/>
</dbReference>
<dbReference type="GO" id="GO:0009360">
    <property type="term" value="C:DNA polymerase III complex"/>
    <property type="evidence" value="ECO:0007669"/>
    <property type="project" value="TreeGrafter"/>
</dbReference>
<dbReference type="PANTHER" id="PTHR34388">
    <property type="entry name" value="DNA POLYMERASE III SUBUNIT DELTA"/>
    <property type="match status" value="1"/>
</dbReference>